<gene>
    <name evidence="3" type="ORF">EDS130_LOCUS29860</name>
    <name evidence="2" type="ORF">XAT740_LOCUS12319</name>
</gene>
<sequence>MPSPTMFDRFPTELFFETFRYLTTYDILHAFKDLNQHINMVLRNYYKYDLNFQSWSKGKFDFVRESISPEQIQSLVLSDEDDTVRQIHLFFRLLYIRRFVNLKSLTLIAIDEQDWKKIQRKLHFLSNLTSLSLRLSQHLSSISVELPLKSLVLNTCTTNELHQWLVHTPMLINLEVELIVDVSDNDFRLNPIGTNIRRLKIKLPEKSHITFEDLEALFVCMPKVKFLTMTVAKGFRLFHGDRWEDLLRRYLPHLEDFRFKIHPALDNVNPTQLISAFQTPFWLHEHQWIVHCDFHGVHNRHYRNVNNIHFYTLPYPHDQFYLTTSTKSLTNHSKDAFQTVKELYLSIDSDMSTHLLEHFYFPDLDSLIVCNLHELPSLIDLINLSRIKHLTIEQNNPIQPQEFFLHILVYTINLRSLKISWHSLMEITREFTNQNICSILEKQIKHLHVFDCATKISPDKGKQVECLIKLFSKNLEKLNVHVPSLDNIAMLLNEMLKLNSMAAEYESKSNKMDSDRLLSWLTENVPKLKKFTHQIRYTSKSRVQLLFWMSL</sequence>
<proteinExistence type="predicted"/>
<keyword evidence="4" id="KW-1185">Reference proteome</keyword>
<dbReference type="PROSITE" id="PS50181">
    <property type="entry name" value="FBOX"/>
    <property type="match status" value="1"/>
</dbReference>
<evidence type="ECO:0000313" key="2">
    <source>
        <dbReference type="EMBL" id="CAF0983679.1"/>
    </source>
</evidence>
<evidence type="ECO:0000313" key="3">
    <source>
        <dbReference type="EMBL" id="CAF1286788.1"/>
    </source>
</evidence>
<protein>
    <recommendedName>
        <fullName evidence="1">F-box domain-containing protein</fullName>
    </recommendedName>
</protein>
<dbReference type="Proteomes" id="UP000663828">
    <property type="component" value="Unassembled WGS sequence"/>
</dbReference>
<dbReference type="InterPro" id="IPR001810">
    <property type="entry name" value="F-box_dom"/>
</dbReference>
<dbReference type="OrthoDB" id="9985662at2759"/>
<reference evidence="2" key="1">
    <citation type="submission" date="2021-02" db="EMBL/GenBank/DDBJ databases">
        <authorList>
            <person name="Nowell W R."/>
        </authorList>
    </citation>
    <scope>NUCLEOTIDE SEQUENCE</scope>
</reference>
<evidence type="ECO:0000313" key="4">
    <source>
        <dbReference type="Proteomes" id="UP000663828"/>
    </source>
</evidence>
<dbReference type="EMBL" id="CAJNOJ010000205">
    <property type="protein sequence ID" value="CAF1286788.1"/>
    <property type="molecule type" value="Genomic_DNA"/>
</dbReference>
<feature type="domain" description="F-box" evidence="1">
    <location>
        <begin position="4"/>
        <end position="55"/>
    </location>
</feature>
<dbReference type="EMBL" id="CAJNOR010000694">
    <property type="protein sequence ID" value="CAF0983679.1"/>
    <property type="molecule type" value="Genomic_DNA"/>
</dbReference>
<name>A0A814FJF0_ADIRI</name>
<evidence type="ECO:0000259" key="1">
    <source>
        <dbReference type="PROSITE" id="PS50181"/>
    </source>
</evidence>
<organism evidence="2 4">
    <name type="scientific">Adineta ricciae</name>
    <name type="common">Rotifer</name>
    <dbReference type="NCBI Taxonomy" id="249248"/>
    <lineage>
        <taxon>Eukaryota</taxon>
        <taxon>Metazoa</taxon>
        <taxon>Spiralia</taxon>
        <taxon>Gnathifera</taxon>
        <taxon>Rotifera</taxon>
        <taxon>Eurotatoria</taxon>
        <taxon>Bdelloidea</taxon>
        <taxon>Adinetida</taxon>
        <taxon>Adinetidae</taxon>
        <taxon>Adineta</taxon>
    </lineage>
</organism>
<dbReference type="Proteomes" id="UP000663852">
    <property type="component" value="Unassembled WGS sequence"/>
</dbReference>
<comment type="caution">
    <text evidence="2">The sequence shown here is derived from an EMBL/GenBank/DDBJ whole genome shotgun (WGS) entry which is preliminary data.</text>
</comment>
<dbReference type="AlphaFoldDB" id="A0A814FJF0"/>
<accession>A0A814FJF0</accession>